<feature type="region of interest" description="Disordered" evidence="1">
    <location>
        <begin position="121"/>
        <end position="140"/>
    </location>
</feature>
<evidence type="ECO:0000313" key="3">
    <source>
        <dbReference type="Proteomes" id="UP000248817"/>
    </source>
</evidence>
<evidence type="ECO:0000313" key="2">
    <source>
        <dbReference type="EMBL" id="PYI30111.1"/>
    </source>
</evidence>
<reference evidence="2 3" key="1">
    <citation type="submission" date="2018-02" db="EMBL/GenBank/DDBJ databases">
        <title>The genomes of Aspergillus section Nigri reveals drivers in fungal speciation.</title>
        <authorList>
            <consortium name="DOE Joint Genome Institute"/>
            <person name="Vesth T.C."/>
            <person name="Nybo J."/>
            <person name="Theobald S."/>
            <person name="Brandl J."/>
            <person name="Frisvad J.C."/>
            <person name="Nielsen K.F."/>
            <person name="Lyhne E.K."/>
            <person name="Kogle M.E."/>
            <person name="Kuo A."/>
            <person name="Riley R."/>
            <person name="Clum A."/>
            <person name="Nolan M."/>
            <person name="Lipzen A."/>
            <person name="Salamov A."/>
            <person name="Henrissat B."/>
            <person name="Wiebenga A."/>
            <person name="De vries R.P."/>
            <person name="Grigoriev I.V."/>
            <person name="Mortensen U.H."/>
            <person name="Andersen M.R."/>
            <person name="Baker S.E."/>
        </authorList>
    </citation>
    <scope>NUCLEOTIDE SEQUENCE [LARGE SCALE GENOMIC DNA]</scope>
    <source>
        <strain evidence="2 3">CBS 114.80</strain>
    </source>
</reference>
<protein>
    <submittedName>
        <fullName evidence="2">Uncharacterized protein</fullName>
    </submittedName>
</protein>
<dbReference type="Proteomes" id="UP000248817">
    <property type="component" value="Unassembled WGS sequence"/>
</dbReference>
<gene>
    <name evidence="2" type="ORF">BP00DRAFT_214256</name>
</gene>
<evidence type="ECO:0000256" key="1">
    <source>
        <dbReference type="SAM" id="MobiDB-lite"/>
    </source>
</evidence>
<dbReference type="EMBL" id="KZ825520">
    <property type="protein sequence ID" value="PYI30111.1"/>
    <property type="molecule type" value="Genomic_DNA"/>
</dbReference>
<organism evidence="2 3">
    <name type="scientific">Aspergillus indologenus CBS 114.80</name>
    <dbReference type="NCBI Taxonomy" id="1450541"/>
    <lineage>
        <taxon>Eukaryota</taxon>
        <taxon>Fungi</taxon>
        <taxon>Dikarya</taxon>
        <taxon>Ascomycota</taxon>
        <taxon>Pezizomycotina</taxon>
        <taxon>Eurotiomycetes</taxon>
        <taxon>Eurotiomycetidae</taxon>
        <taxon>Eurotiales</taxon>
        <taxon>Aspergillaceae</taxon>
        <taxon>Aspergillus</taxon>
        <taxon>Aspergillus subgen. Circumdati</taxon>
    </lineage>
</organism>
<dbReference type="AlphaFoldDB" id="A0A2V5I210"/>
<feature type="region of interest" description="Disordered" evidence="1">
    <location>
        <begin position="1"/>
        <end position="26"/>
    </location>
</feature>
<proteinExistence type="predicted"/>
<name>A0A2V5I210_9EURO</name>
<keyword evidence="3" id="KW-1185">Reference proteome</keyword>
<sequence>MIALLCPDRGSRSPPECPNDTTTEDTDGDAMQLVLTLHSLCDPSQSHLSPHAFSPDSLPLPVQATPGQRVWVVSWSGTIQKKTSGNGHEHAAGMGTTVSMGYSHCSLAVVSAVDGFIPLDDDKRRQGGKEGKGRGRREKEKREKVRWYSRCLIREGLCSASASACWPAGHSVISSGHFLSFHSIDIAFVCTALFALLPSTHSLLSRHRLIHLTVNSIYRSMLSQESSPSCW</sequence>
<accession>A0A2V5I210</accession>